<keyword evidence="2" id="KW-1185">Reference proteome</keyword>
<organism evidence="1 2">
    <name type="scientific">Hungatella hominis</name>
    <dbReference type="NCBI Taxonomy" id="2763050"/>
    <lineage>
        <taxon>Bacteria</taxon>
        <taxon>Bacillati</taxon>
        <taxon>Bacillota</taxon>
        <taxon>Clostridia</taxon>
        <taxon>Lachnospirales</taxon>
        <taxon>Lachnospiraceae</taxon>
        <taxon>Hungatella</taxon>
    </lineage>
</organism>
<sequence>MSRYEEGIKLIEESCSNGKDNVLGWVLNPKNAELRVKLRRAFTDWYDQANHSQTTFKNQHLKSLFSYL</sequence>
<accession>A0ABR7H4Y7</accession>
<name>A0ABR7H4Y7_9FIRM</name>
<comment type="caution">
    <text evidence="1">The sequence shown here is derived from an EMBL/GenBank/DDBJ whole genome shotgun (WGS) entry which is preliminary data.</text>
</comment>
<dbReference type="RefSeq" id="WP_187021020.1">
    <property type="nucleotide sequence ID" value="NZ_JACOPB010000003.1"/>
</dbReference>
<dbReference type="EMBL" id="JACOPB010000003">
    <property type="protein sequence ID" value="MBC5708171.1"/>
    <property type="molecule type" value="Genomic_DNA"/>
</dbReference>
<dbReference type="Proteomes" id="UP000634672">
    <property type="component" value="Unassembled WGS sequence"/>
</dbReference>
<evidence type="ECO:0000313" key="1">
    <source>
        <dbReference type="EMBL" id="MBC5708171.1"/>
    </source>
</evidence>
<gene>
    <name evidence="1" type="ORF">H8S75_09420</name>
</gene>
<proteinExistence type="predicted"/>
<reference evidence="1 2" key="1">
    <citation type="submission" date="2020-08" db="EMBL/GenBank/DDBJ databases">
        <title>Genome public.</title>
        <authorList>
            <person name="Liu C."/>
            <person name="Sun Q."/>
        </authorList>
    </citation>
    <scope>NUCLEOTIDE SEQUENCE [LARGE SCALE GENOMIC DNA]</scope>
    <source>
        <strain evidence="1 2">NSJ-66</strain>
    </source>
</reference>
<protein>
    <submittedName>
        <fullName evidence="1">Uncharacterized protein</fullName>
    </submittedName>
</protein>
<evidence type="ECO:0000313" key="2">
    <source>
        <dbReference type="Proteomes" id="UP000634672"/>
    </source>
</evidence>